<evidence type="ECO:0000259" key="2">
    <source>
        <dbReference type="Pfam" id="PF07859"/>
    </source>
</evidence>
<dbReference type="Pfam" id="PF07859">
    <property type="entry name" value="Abhydrolase_3"/>
    <property type="match status" value="1"/>
</dbReference>
<reference evidence="3" key="1">
    <citation type="submission" date="2020-09" db="EMBL/GenBank/DDBJ databases">
        <title>Comparative genome analyses of four rice-infecting Rhizoctonia solani isolates reveal extensive enrichment of homogalacturonan modification genes.</title>
        <authorList>
            <person name="Lee D.-Y."/>
            <person name="Jeon J."/>
            <person name="Kim K.-T."/>
            <person name="Cheong K."/>
            <person name="Song H."/>
            <person name="Choi G."/>
            <person name="Ko J."/>
            <person name="Opiyo S.O."/>
            <person name="Zuo S."/>
            <person name="Madhav S."/>
            <person name="Lee Y.-H."/>
            <person name="Wang G.-L."/>
        </authorList>
    </citation>
    <scope>NUCLEOTIDE SEQUENCE</scope>
    <source>
        <strain evidence="3">AG1-IA YN-7</strain>
    </source>
</reference>
<organism evidence="3 4">
    <name type="scientific">Rhizoctonia solani</name>
    <dbReference type="NCBI Taxonomy" id="456999"/>
    <lineage>
        <taxon>Eukaryota</taxon>
        <taxon>Fungi</taxon>
        <taxon>Dikarya</taxon>
        <taxon>Basidiomycota</taxon>
        <taxon>Agaricomycotina</taxon>
        <taxon>Agaricomycetes</taxon>
        <taxon>Cantharellales</taxon>
        <taxon>Ceratobasidiaceae</taxon>
        <taxon>Rhizoctonia</taxon>
    </lineage>
</organism>
<proteinExistence type="predicted"/>
<name>A0A8H7HBV4_9AGAM</name>
<comment type="caution">
    <text evidence="3">The sequence shown here is derived from an EMBL/GenBank/DDBJ whole genome shotgun (WGS) entry which is preliminary data.</text>
</comment>
<evidence type="ECO:0000313" key="3">
    <source>
        <dbReference type="EMBL" id="KAF8681107.1"/>
    </source>
</evidence>
<dbReference type="AlphaFoldDB" id="A0A8H7HBV4"/>
<dbReference type="InterPro" id="IPR013094">
    <property type="entry name" value="AB_hydrolase_3"/>
</dbReference>
<dbReference type="Gene3D" id="3.40.50.1820">
    <property type="entry name" value="alpha/beta hydrolase"/>
    <property type="match status" value="1"/>
</dbReference>
<gene>
    <name evidence="3" type="ORF">RHS04_03499</name>
</gene>
<evidence type="ECO:0000313" key="4">
    <source>
        <dbReference type="Proteomes" id="UP000650582"/>
    </source>
</evidence>
<accession>A0A8H7HBV4</accession>
<evidence type="ECO:0000256" key="1">
    <source>
        <dbReference type="ARBA" id="ARBA00022801"/>
    </source>
</evidence>
<dbReference type="PANTHER" id="PTHR48081">
    <property type="entry name" value="AB HYDROLASE SUPERFAMILY PROTEIN C4A8.06C"/>
    <property type="match status" value="1"/>
</dbReference>
<dbReference type="EMBL" id="JACYCC010000036">
    <property type="protein sequence ID" value="KAF8681107.1"/>
    <property type="molecule type" value="Genomic_DNA"/>
</dbReference>
<dbReference type="GO" id="GO:0016787">
    <property type="term" value="F:hydrolase activity"/>
    <property type="evidence" value="ECO:0007669"/>
    <property type="project" value="UniProtKB-KW"/>
</dbReference>
<feature type="domain" description="Alpha/beta hydrolase fold-3" evidence="2">
    <location>
        <begin position="141"/>
        <end position="382"/>
    </location>
</feature>
<dbReference type="SUPFAM" id="SSF53474">
    <property type="entry name" value="alpha/beta-Hydrolases"/>
    <property type="match status" value="1"/>
</dbReference>
<protein>
    <submittedName>
        <fullName evidence="3">Steryl acetyl hydrolase</fullName>
    </submittedName>
</protein>
<keyword evidence="1 3" id="KW-0378">Hydrolase</keyword>
<dbReference type="PANTHER" id="PTHR48081:SF26">
    <property type="entry name" value="ALPHA_BETA HYDROLASE FOLD-3 DOMAIN-CONTAINING PROTEIN"/>
    <property type="match status" value="1"/>
</dbReference>
<dbReference type="Proteomes" id="UP000650582">
    <property type="component" value="Unassembled WGS sequence"/>
</dbReference>
<dbReference type="InterPro" id="IPR050300">
    <property type="entry name" value="GDXG_lipolytic_enzyme"/>
</dbReference>
<dbReference type="InterPro" id="IPR029058">
    <property type="entry name" value="AB_hydrolase_fold"/>
</dbReference>
<sequence>MDPLTRILHIKPFGSLYMLYKRIVIIAKIPFQVVLYLLGINKLRPSWTLKKVLILSALREVTYISEKTGINGGRDHTKEVVAKDCLDAHFIWVDGVPDELIVGEVKRLAQVCGAQSVCIPAYGFGRWNSTQDLARDGEKIILNLHGGGYIAGTAHPEDLTANIPRGYLAHGISRVLSIDYRLSTTHPYPTAAPFPSALLDALAGYVYLVRTLGFKPQNVIVGGDSAGGNLALALVRYLRDSRDHESGLDLGIPGGLIAISPWADPVGTYFATLTDGSPGVVNAKTDYLRLVDKRGTVVSQHGYAARALAGPMSAEDATRSPYISPGSLNLTTDGLFKGFPPTYIVSGEAEALIQEIRVLQTRMKKDCEVVYDEVVDAVHDFVAFPQWEPERSETFKKIVDWIQNL</sequence>